<feature type="region of interest" description="Disordered" evidence="1">
    <location>
        <begin position="24"/>
        <end position="54"/>
    </location>
</feature>
<reference evidence="2 3" key="1">
    <citation type="submission" date="2016-03" db="EMBL/GenBank/DDBJ databases">
        <title>Cyphomyrmex costatus WGS genome.</title>
        <authorList>
            <person name="Nygaard S."/>
            <person name="Hu H."/>
            <person name="Boomsma J."/>
            <person name="Zhang G."/>
        </authorList>
    </citation>
    <scope>NUCLEOTIDE SEQUENCE [LARGE SCALE GENOMIC DNA]</scope>
    <source>
        <strain evidence="2">MS0001</strain>
        <tissue evidence="2">Whole body</tissue>
    </source>
</reference>
<evidence type="ECO:0000313" key="2">
    <source>
        <dbReference type="EMBL" id="KYN08128.1"/>
    </source>
</evidence>
<dbReference type="Proteomes" id="UP000078542">
    <property type="component" value="Unassembled WGS sequence"/>
</dbReference>
<evidence type="ECO:0000256" key="1">
    <source>
        <dbReference type="SAM" id="MobiDB-lite"/>
    </source>
</evidence>
<keyword evidence="3" id="KW-1185">Reference proteome</keyword>
<dbReference type="AlphaFoldDB" id="A0A195D5H1"/>
<protein>
    <submittedName>
        <fullName evidence="2">Uncharacterized protein</fullName>
    </submittedName>
</protein>
<name>A0A195D5H1_9HYME</name>
<accession>A0A195D5H1</accession>
<organism evidence="2 3">
    <name type="scientific">Cyphomyrmex costatus</name>
    <dbReference type="NCBI Taxonomy" id="456900"/>
    <lineage>
        <taxon>Eukaryota</taxon>
        <taxon>Metazoa</taxon>
        <taxon>Ecdysozoa</taxon>
        <taxon>Arthropoda</taxon>
        <taxon>Hexapoda</taxon>
        <taxon>Insecta</taxon>
        <taxon>Pterygota</taxon>
        <taxon>Neoptera</taxon>
        <taxon>Endopterygota</taxon>
        <taxon>Hymenoptera</taxon>
        <taxon>Apocrita</taxon>
        <taxon>Aculeata</taxon>
        <taxon>Formicoidea</taxon>
        <taxon>Formicidae</taxon>
        <taxon>Myrmicinae</taxon>
        <taxon>Cyphomyrmex</taxon>
    </lineage>
</organism>
<evidence type="ECO:0000313" key="3">
    <source>
        <dbReference type="Proteomes" id="UP000078542"/>
    </source>
</evidence>
<gene>
    <name evidence="2" type="ORF">ALC62_00973</name>
</gene>
<dbReference type="EMBL" id="KQ976818">
    <property type="protein sequence ID" value="KYN08128.1"/>
    <property type="molecule type" value="Genomic_DNA"/>
</dbReference>
<sequence length="54" mass="6049">MSTVTAACPRDIKASLRDLVQAVKDKKGNERQQTGRNRRKEEAAIAPTKPRFPI</sequence>
<proteinExistence type="predicted"/>